<accession>A0ABR8E041</accession>
<evidence type="ECO:0000313" key="5">
    <source>
        <dbReference type="EMBL" id="MBD2533939.1"/>
    </source>
</evidence>
<evidence type="ECO:0000256" key="3">
    <source>
        <dbReference type="ARBA" id="ARBA00022691"/>
    </source>
</evidence>
<keyword evidence="6" id="KW-1185">Reference proteome</keyword>
<comment type="caution">
    <text evidence="5">The sequence shown here is derived from an EMBL/GenBank/DDBJ whole genome shotgun (WGS) entry which is preliminary data.</text>
</comment>
<dbReference type="Proteomes" id="UP000623440">
    <property type="component" value="Unassembled WGS sequence"/>
</dbReference>
<dbReference type="InterPro" id="IPR029063">
    <property type="entry name" value="SAM-dependent_MTases_sf"/>
</dbReference>
<name>A0ABR8E041_9NOSO</name>
<dbReference type="CDD" id="cd02440">
    <property type="entry name" value="AdoMet_MTases"/>
    <property type="match status" value="1"/>
</dbReference>
<evidence type="ECO:0000256" key="1">
    <source>
        <dbReference type="ARBA" id="ARBA00022603"/>
    </source>
</evidence>
<evidence type="ECO:0000259" key="4">
    <source>
        <dbReference type="Pfam" id="PF13847"/>
    </source>
</evidence>
<dbReference type="Gene3D" id="3.40.50.150">
    <property type="entry name" value="Vaccinia Virus protein VP39"/>
    <property type="match status" value="1"/>
</dbReference>
<keyword evidence="2" id="KW-0808">Transferase</keyword>
<keyword evidence="1 5" id="KW-0489">Methyltransferase</keyword>
<dbReference type="SUPFAM" id="SSF53335">
    <property type="entry name" value="S-adenosyl-L-methionine-dependent methyltransferases"/>
    <property type="match status" value="1"/>
</dbReference>
<feature type="domain" description="Methyltransferase" evidence="4">
    <location>
        <begin position="70"/>
        <end position="179"/>
    </location>
</feature>
<dbReference type="InterPro" id="IPR026170">
    <property type="entry name" value="FAM173A/B"/>
</dbReference>
<dbReference type="InterPro" id="IPR025714">
    <property type="entry name" value="Methyltranfer_dom"/>
</dbReference>
<dbReference type="PROSITE" id="PS51257">
    <property type="entry name" value="PROKAR_LIPOPROTEIN"/>
    <property type="match status" value="1"/>
</dbReference>
<sequence length="211" mass="23347">MIAKQHLLLFVTGVSAIFSVSSCTLERNFEAEQQQPGSIIKSQVSRADVPYVPTPQKVVDAMLKLAKVNSKDIVYDLGSGDGRIPITAVHKYNAHRAVGVEINPHFVQKSRTNAQKAGVSDRVDFHEQNLFQTDLKQATVVTLYLLPDLNVKLRPKLLKELKPGTRIVSHSFDMGEWKPKRVIRVNGATLYLWVVPENVPANLGLGIGLGE</sequence>
<organism evidence="5 6">
    <name type="scientific">Nostoc flagelliforme FACHB-838</name>
    <dbReference type="NCBI Taxonomy" id="2692904"/>
    <lineage>
        <taxon>Bacteria</taxon>
        <taxon>Bacillati</taxon>
        <taxon>Cyanobacteriota</taxon>
        <taxon>Cyanophyceae</taxon>
        <taxon>Nostocales</taxon>
        <taxon>Nostocaceae</taxon>
        <taxon>Nostoc</taxon>
    </lineage>
</organism>
<dbReference type="Pfam" id="PF13847">
    <property type="entry name" value="Methyltransf_31"/>
    <property type="match status" value="1"/>
</dbReference>
<dbReference type="GO" id="GO:0008168">
    <property type="term" value="F:methyltransferase activity"/>
    <property type="evidence" value="ECO:0007669"/>
    <property type="project" value="UniProtKB-KW"/>
</dbReference>
<reference evidence="5 6" key="1">
    <citation type="journal article" date="2020" name="ISME J.">
        <title>Comparative genomics reveals insights into cyanobacterial evolution and habitat adaptation.</title>
        <authorList>
            <person name="Chen M.Y."/>
            <person name="Teng W.K."/>
            <person name="Zhao L."/>
            <person name="Hu C.X."/>
            <person name="Zhou Y.K."/>
            <person name="Han B.P."/>
            <person name="Song L.R."/>
            <person name="Shu W.S."/>
        </authorList>
    </citation>
    <scope>NUCLEOTIDE SEQUENCE [LARGE SCALE GENOMIC DNA]</scope>
    <source>
        <strain evidence="5 6">FACHB-838</strain>
    </source>
</reference>
<gene>
    <name evidence="5" type="ORF">H6G97_32100</name>
</gene>
<dbReference type="EMBL" id="JACJSI010000123">
    <property type="protein sequence ID" value="MBD2533939.1"/>
    <property type="molecule type" value="Genomic_DNA"/>
</dbReference>
<evidence type="ECO:0000256" key="2">
    <source>
        <dbReference type="ARBA" id="ARBA00022679"/>
    </source>
</evidence>
<dbReference type="PANTHER" id="PTHR13610">
    <property type="entry name" value="METHYLTRANSFERASE DOMAIN-CONTAINING PROTEIN"/>
    <property type="match status" value="1"/>
</dbReference>
<protein>
    <submittedName>
        <fullName evidence="5">Class I SAM-dependent methyltransferase</fullName>
    </submittedName>
</protein>
<dbReference type="RefSeq" id="WP_190944471.1">
    <property type="nucleotide sequence ID" value="NZ_JACJSI010000123.1"/>
</dbReference>
<dbReference type="GO" id="GO:0032259">
    <property type="term" value="P:methylation"/>
    <property type="evidence" value="ECO:0007669"/>
    <property type="project" value="UniProtKB-KW"/>
</dbReference>
<dbReference type="PANTHER" id="PTHR13610:SF11">
    <property type="entry name" value="METHYLTRANSFERASE DOMAIN-CONTAINING PROTEIN"/>
    <property type="match status" value="1"/>
</dbReference>
<keyword evidence="3" id="KW-0949">S-adenosyl-L-methionine</keyword>
<proteinExistence type="predicted"/>
<evidence type="ECO:0000313" key="6">
    <source>
        <dbReference type="Proteomes" id="UP000623440"/>
    </source>
</evidence>